<keyword evidence="2" id="KW-0808">Transferase</keyword>
<gene>
    <name evidence="2" type="ORF">SV7mr_13730</name>
</gene>
<dbReference type="PANTHER" id="PTHR40036:SF1">
    <property type="entry name" value="MACROCIN O-METHYLTRANSFERASE"/>
    <property type="match status" value="1"/>
</dbReference>
<sequence length="320" mass="35195">MTRRGNQVSKPVTSASDLCTPTRGGHDGSDFNIHPAWISAGNPHGATCTTHFAERQRVGGGTVHQSHRSSGCRRLPYIKAVVQQHGKFLPVKVATPATDVHLNPLARNVLEAEWQRQSQQGFAKFDCGPGDFTNLIQAIDMTAAVAGSYIEVGCFRGNSSCVAMRHMAEKQLSRNCFFLDVFDGFDYPEAQQSADCMWQGTHQTEGRDVVAERIQQFQRPEQGLKANVLRRDIIGDPLPDDVDQIALANIDVDLYEAVAAALPKIAERMVHRGVMIVEDPGHTPMLIGSRLALDEFMATDLGSQCISLYMESGQTFLIRD</sequence>
<name>A0A517SRW5_9BACT</name>
<reference evidence="2 3" key="1">
    <citation type="submission" date="2019-02" db="EMBL/GenBank/DDBJ databases">
        <title>Deep-cultivation of Planctomycetes and their phenomic and genomic characterization uncovers novel biology.</title>
        <authorList>
            <person name="Wiegand S."/>
            <person name="Jogler M."/>
            <person name="Boedeker C."/>
            <person name="Pinto D."/>
            <person name="Vollmers J."/>
            <person name="Rivas-Marin E."/>
            <person name="Kohn T."/>
            <person name="Peeters S.H."/>
            <person name="Heuer A."/>
            <person name="Rast P."/>
            <person name="Oberbeckmann S."/>
            <person name="Bunk B."/>
            <person name="Jeske O."/>
            <person name="Meyerdierks A."/>
            <person name="Storesund J.E."/>
            <person name="Kallscheuer N."/>
            <person name="Luecker S."/>
            <person name="Lage O.M."/>
            <person name="Pohl T."/>
            <person name="Merkel B.J."/>
            <person name="Hornburger P."/>
            <person name="Mueller R.-W."/>
            <person name="Bruemmer F."/>
            <person name="Labrenz M."/>
            <person name="Spormann A.M."/>
            <person name="Op den Camp H."/>
            <person name="Overmann J."/>
            <person name="Amann R."/>
            <person name="Jetten M.S.M."/>
            <person name="Mascher T."/>
            <person name="Medema M.H."/>
            <person name="Devos D.P."/>
            <person name="Kaster A.-K."/>
            <person name="Ovreas L."/>
            <person name="Rohde M."/>
            <person name="Galperin M.Y."/>
            <person name="Jogler C."/>
        </authorList>
    </citation>
    <scope>NUCLEOTIDE SEQUENCE [LARGE SCALE GENOMIC DNA]</scope>
    <source>
        <strain evidence="2 3">SV_7m_r</strain>
    </source>
</reference>
<evidence type="ECO:0000313" key="2">
    <source>
        <dbReference type="EMBL" id="QDT58871.1"/>
    </source>
</evidence>
<feature type="region of interest" description="Disordered" evidence="1">
    <location>
        <begin position="1"/>
        <end position="26"/>
    </location>
</feature>
<keyword evidence="2" id="KW-0489">Methyltransferase</keyword>
<dbReference type="GO" id="GO:0032259">
    <property type="term" value="P:methylation"/>
    <property type="evidence" value="ECO:0007669"/>
    <property type="project" value="UniProtKB-KW"/>
</dbReference>
<dbReference type="PANTHER" id="PTHR40036">
    <property type="entry name" value="MACROCIN O-METHYLTRANSFERASE"/>
    <property type="match status" value="1"/>
</dbReference>
<organism evidence="2 3">
    <name type="scientific">Stieleria bergensis</name>
    <dbReference type="NCBI Taxonomy" id="2528025"/>
    <lineage>
        <taxon>Bacteria</taxon>
        <taxon>Pseudomonadati</taxon>
        <taxon>Planctomycetota</taxon>
        <taxon>Planctomycetia</taxon>
        <taxon>Pirellulales</taxon>
        <taxon>Pirellulaceae</taxon>
        <taxon>Stieleria</taxon>
    </lineage>
</organism>
<dbReference type="Gene3D" id="3.40.50.150">
    <property type="entry name" value="Vaccinia Virus protein VP39"/>
    <property type="match status" value="1"/>
</dbReference>
<dbReference type="AlphaFoldDB" id="A0A517SRW5"/>
<evidence type="ECO:0000256" key="1">
    <source>
        <dbReference type="SAM" id="MobiDB-lite"/>
    </source>
</evidence>
<dbReference type="GO" id="GO:0008168">
    <property type="term" value="F:methyltransferase activity"/>
    <property type="evidence" value="ECO:0007669"/>
    <property type="project" value="UniProtKB-KW"/>
</dbReference>
<keyword evidence="3" id="KW-1185">Reference proteome</keyword>
<dbReference type="OrthoDB" id="149130at2"/>
<feature type="compositionally biased region" description="Polar residues" evidence="1">
    <location>
        <begin position="1"/>
        <end position="19"/>
    </location>
</feature>
<accession>A0A517SRW5</accession>
<proteinExistence type="predicted"/>
<dbReference type="InterPro" id="IPR029063">
    <property type="entry name" value="SAM-dependent_MTases_sf"/>
</dbReference>
<dbReference type="Pfam" id="PF05711">
    <property type="entry name" value="TylF"/>
    <property type="match status" value="1"/>
</dbReference>
<dbReference type="Proteomes" id="UP000315003">
    <property type="component" value="Chromosome"/>
</dbReference>
<protein>
    <submittedName>
        <fullName evidence="2">Macrocin-O-methyltransferase (TylF)</fullName>
    </submittedName>
</protein>
<dbReference type="EMBL" id="CP036272">
    <property type="protein sequence ID" value="QDT58871.1"/>
    <property type="molecule type" value="Genomic_DNA"/>
</dbReference>
<dbReference type="InterPro" id="IPR008884">
    <property type="entry name" value="TylF_MeTrfase"/>
</dbReference>
<evidence type="ECO:0000313" key="3">
    <source>
        <dbReference type="Proteomes" id="UP000315003"/>
    </source>
</evidence>